<sequence length="80" mass="9440">MELRTHSQCRDAPQSRTHGGLIMWQDPIIKETRELRNQYAAQFNHDLDAIFEDIKKRQEKSKRKQVSFSPRKAVTIKKCA</sequence>
<dbReference type="KEGG" id="tput:QJT81_03480"/>
<reference evidence="1" key="1">
    <citation type="journal article" date="2023" name="Int. J. Mol. Sci.">
        <title>Metagenomics Revealed a New Genus 'Candidatus Thiocaldithrix dubininis' gen. nov., sp. nov. and a New Species 'Candidatus Thiothrix putei' sp. nov. in the Family Thiotrichaceae, Some Members of Which Have Traits of Both Na+- and H+-Motive Energetics.</title>
        <authorList>
            <person name="Ravin N.V."/>
            <person name="Muntyan M.S."/>
            <person name="Smolyakov D.D."/>
            <person name="Rudenko T.S."/>
            <person name="Beletsky A.V."/>
            <person name="Mardanov A.V."/>
            <person name="Grabovich M.Y."/>
        </authorList>
    </citation>
    <scope>NUCLEOTIDE SEQUENCE</scope>
    <source>
        <strain evidence="1">GKL-02</strain>
    </source>
</reference>
<reference evidence="1" key="2">
    <citation type="submission" date="2023-04" db="EMBL/GenBank/DDBJ databases">
        <authorList>
            <person name="Beletskiy A.V."/>
            <person name="Mardanov A.V."/>
            <person name="Ravin N.V."/>
        </authorList>
    </citation>
    <scope>NUCLEOTIDE SEQUENCE</scope>
    <source>
        <strain evidence="1">GKL-02</strain>
    </source>
</reference>
<gene>
    <name evidence="1" type="ORF">QJT81_03480</name>
</gene>
<protein>
    <submittedName>
        <fullName evidence="1">Uncharacterized protein</fullName>
    </submittedName>
</protein>
<dbReference type="Proteomes" id="UP001301326">
    <property type="component" value="Chromosome"/>
</dbReference>
<accession>A0AA95HD06</accession>
<proteinExistence type="predicted"/>
<name>A0AA95HD06_9GAMM</name>
<evidence type="ECO:0000313" key="1">
    <source>
        <dbReference type="EMBL" id="WGZ95062.1"/>
    </source>
</evidence>
<organism evidence="1">
    <name type="scientific">Candidatus Thiothrix putei</name>
    <dbReference type="NCBI Taxonomy" id="3080811"/>
    <lineage>
        <taxon>Bacteria</taxon>
        <taxon>Pseudomonadati</taxon>
        <taxon>Pseudomonadota</taxon>
        <taxon>Gammaproteobacteria</taxon>
        <taxon>Thiotrichales</taxon>
        <taxon>Thiotrichaceae</taxon>
        <taxon>Thiothrix</taxon>
    </lineage>
</organism>
<dbReference type="AlphaFoldDB" id="A0AA95HD06"/>
<dbReference type="EMBL" id="CP124756">
    <property type="protein sequence ID" value="WGZ95062.1"/>
    <property type="molecule type" value="Genomic_DNA"/>
</dbReference>